<evidence type="ECO:0000259" key="3">
    <source>
        <dbReference type="Pfam" id="PF02470"/>
    </source>
</evidence>
<dbReference type="AlphaFoldDB" id="A0A8J4H9Z1"/>
<feature type="region of interest" description="Disordered" evidence="1">
    <location>
        <begin position="152"/>
        <end position="178"/>
    </location>
</feature>
<keyword evidence="2" id="KW-1133">Transmembrane helix</keyword>
<gene>
    <name evidence="4" type="primary">mlaD</name>
    <name evidence="4" type="ORF">ENY07_07235</name>
</gene>
<dbReference type="PANTHER" id="PTHR33371:SF4">
    <property type="entry name" value="INTERMEMBRANE PHOSPHOLIPID TRANSPORT SYSTEM BINDING PROTEIN MLAD"/>
    <property type="match status" value="1"/>
</dbReference>
<evidence type="ECO:0000256" key="1">
    <source>
        <dbReference type="SAM" id="MobiDB-lite"/>
    </source>
</evidence>
<keyword evidence="2" id="KW-0812">Transmembrane</keyword>
<protein>
    <submittedName>
        <fullName evidence="4">Outer membrane lipid asymmetry maintenance protein MlaD</fullName>
    </submittedName>
</protein>
<feature type="compositionally biased region" description="Basic and acidic residues" evidence="1">
    <location>
        <begin position="156"/>
        <end position="167"/>
    </location>
</feature>
<feature type="domain" description="Mce/MlaD" evidence="3">
    <location>
        <begin position="37"/>
        <end position="114"/>
    </location>
</feature>
<feature type="transmembrane region" description="Helical" evidence="2">
    <location>
        <begin position="9"/>
        <end position="28"/>
    </location>
</feature>
<dbReference type="EMBL" id="DTQM01000143">
    <property type="protein sequence ID" value="HGC42999.1"/>
    <property type="molecule type" value="Genomic_DNA"/>
</dbReference>
<reference evidence="4" key="1">
    <citation type="journal article" date="2020" name="mSystems">
        <title>Genome- and Community-Level Interaction Insights into Carbon Utilization and Element Cycling Functions of Hydrothermarchaeota in Hydrothermal Sediment.</title>
        <authorList>
            <person name="Zhou Z."/>
            <person name="Liu Y."/>
            <person name="Xu W."/>
            <person name="Pan J."/>
            <person name="Luo Z.H."/>
            <person name="Li M."/>
        </authorList>
    </citation>
    <scope>NUCLEOTIDE SEQUENCE</scope>
    <source>
        <strain evidence="4">SpSt-997</strain>
    </source>
</reference>
<evidence type="ECO:0000256" key="2">
    <source>
        <dbReference type="SAM" id="Phobius"/>
    </source>
</evidence>
<proteinExistence type="predicted"/>
<sequence length="178" mass="18105">MARRNLTEFLTGASVLVVAGGFFAYAMVHSGRSVAGGYPLHAKFERIDGLGVGSDVRIAGVKVGRVTAATIDPKTFEAVVTLSVADNIKLPADSGAVITSDGLLGGKYLSLSPGGEERLLAPGGTITVTQSSINIEDLLGKFVFSMANMGNASKPDGNKPEGAKAGEDGLSGEAPAKP</sequence>
<keyword evidence="2" id="KW-0472">Membrane</keyword>
<dbReference type="InterPro" id="IPR030970">
    <property type="entry name" value="ABC_MlaD"/>
</dbReference>
<accession>A0A8J4H9Z1</accession>
<dbReference type="InterPro" id="IPR003399">
    <property type="entry name" value="Mce/MlaD"/>
</dbReference>
<evidence type="ECO:0000313" key="4">
    <source>
        <dbReference type="EMBL" id="HGC42999.1"/>
    </source>
</evidence>
<dbReference type="NCBIfam" id="TIGR04430">
    <property type="entry name" value="OM_asym_MlaD"/>
    <property type="match status" value="1"/>
</dbReference>
<comment type="caution">
    <text evidence="4">The sequence shown here is derived from an EMBL/GenBank/DDBJ whole genome shotgun (WGS) entry which is preliminary data.</text>
</comment>
<dbReference type="GO" id="GO:0005543">
    <property type="term" value="F:phospholipid binding"/>
    <property type="evidence" value="ECO:0007669"/>
    <property type="project" value="TreeGrafter"/>
</dbReference>
<dbReference type="GO" id="GO:0005548">
    <property type="term" value="F:phospholipid transporter activity"/>
    <property type="evidence" value="ECO:0007669"/>
    <property type="project" value="TreeGrafter"/>
</dbReference>
<dbReference type="InterPro" id="IPR052336">
    <property type="entry name" value="MlaD_Phospholipid_Transporter"/>
</dbReference>
<dbReference type="Pfam" id="PF02470">
    <property type="entry name" value="MlaD"/>
    <property type="match status" value="1"/>
</dbReference>
<name>A0A8J4H9Z1_9PROT</name>
<dbReference type="PANTHER" id="PTHR33371">
    <property type="entry name" value="INTERMEMBRANE PHOSPHOLIPID TRANSPORT SYSTEM BINDING PROTEIN MLAD-RELATED"/>
    <property type="match status" value="1"/>
</dbReference>
<organism evidence="4">
    <name type="scientific">Acidicaldus sp</name>
    <dbReference type="NCBI Taxonomy" id="1872105"/>
    <lineage>
        <taxon>Bacteria</taxon>
        <taxon>Pseudomonadati</taxon>
        <taxon>Pseudomonadota</taxon>
        <taxon>Alphaproteobacteria</taxon>
        <taxon>Acetobacterales</taxon>
        <taxon>Acetobacteraceae</taxon>
        <taxon>Acidicaldus</taxon>
    </lineage>
</organism>